<dbReference type="CDD" id="cd07808">
    <property type="entry name" value="ASKHA_NBD_FGGY_EcXK-like"/>
    <property type="match status" value="1"/>
</dbReference>
<dbReference type="Pfam" id="PF02782">
    <property type="entry name" value="FGGY_C"/>
    <property type="match status" value="1"/>
</dbReference>
<keyword evidence="4 8" id="KW-0547">Nucleotide-binding</keyword>
<keyword evidence="14" id="KW-1185">Reference proteome</keyword>
<keyword evidence="2 8" id="KW-0859">Xylose metabolism</keyword>
<dbReference type="HAMAP" id="MF_02220">
    <property type="entry name" value="XylB"/>
    <property type="match status" value="1"/>
</dbReference>
<evidence type="ECO:0000256" key="9">
    <source>
        <dbReference type="RuleBase" id="RU003733"/>
    </source>
</evidence>
<evidence type="ECO:0000256" key="10">
    <source>
        <dbReference type="RuleBase" id="RU364073"/>
    </source>
</evidence>
<evidence type="ECO:0000256" key="3">
    <source>
        <dbReference type="ARBA" id="ARBA00022679"/>
    </source>
</evidence>
<evidence type="ECO:0000256" key="1">
    <source>
        <dbReference type="ARBA" id="ARBA00009156"/>
    </source>
</evidence>
<evidence type="ECO:0000256" key="4">
    <source>
        <dbReference type="ARBA" id="ARBA00022741"/>
    </source>
</evidence>
<dbReference type="RefSeq" id="WP_021908270.1">
    <property type="nucleotide sequence ID" value="NZ_JAFIKU010000010.1"/>
</dbReference>
<dbReference type="Proteomes" id="UP000217549">
    <property type="component" value="Chromosome I"/>
</dbReference>
<evidence type="ECO:0000256" key="6">
    <source>
        <dbReference type="ARBA" id="ARBA00022840"/>
    </source>
</evidence>
<dbReference type="Gene3D" id="3.30.420.40">
    <property type="match status" value="2"/>
</dbReference>
<dbReference type="EC" id="2.7.1.17" evidence="8 10"/>
<dbReference type="Pfam" id="PF00370">
    <property type="entry name" value="FGGY_N"/>
    <property type="match status" value="1"/>
</dbReference>
<evidence type="ECO:0000256" key="7">
    <source>
        <dbReference type="ARBA" id="ARBA00023277"/>
    </source>
</evidence>
<evidence type="ECO:0000313" key="13">
    <source>
        <dbReference type="EMBL" id="SOB71600.1"/>
    </source>
</evidence>
<evidence type="ECO:0000256" key="8">
    <source>
        <dbReference type="HAMAP-Rule" id="MF_02220"/>
    </source>
</evidence>
<dbReference type="NCBIfam" id="TIGR01312">
    <property type="entry name" value="XylB"/>
    <property type="match status" value="1"/>
</dbReference>
<dbReference type="EMBL" id="LT907978">
    <property type="protein sequence ID" value="SOB71600.1"/>
    <property type="molecule type" value="Genomic_DNA"/>
</dbReference>
<dbReference type="GO" id="GO:0004856">
    <property type="term" value="F:D-xylulokinase activity"/>
    <property type="evidence" value="ECO:0007669"/>
    <property type="project" value="UniProtKB-UniRule"/>
</dbReference>
<feature type="domain" description="Carbohydrate kinase FGGY C-terminal" evidence="12">
    <location>
        <begin position="257"/>
        <end position="444"/>
    </location>
</feature>
<comment type="catalytic activity">
    <reaction evidence="8 10">
        <text>D-xylulose + ATP = D-xylulose 5-phosphate + ADP + H(+)</text>
        <dbReference type="Rhea" id="RHEA:10964"/>
        <dbReference type="ChEBI" id="CHEBI:15378"/>
        <dbReference type="ChEBI" id="CHEBI:17140"/>
        <dbReference type="ChEBI" id="CHEBI:30616"/>
        <dbReference type="ChEBI" id="CHEBI:57737"/>
        <dbReference type="ChEBI" id="CHEBI:456216"/>
        <dbReference type="EC" id="2.7.1.17"/>
    </reaction>
</comment>
<dbReference type="KEGG" id="ehl:EHLA_0862"/>
<keyword evidence="6 8" id="KW-0067">ATP-binding</keyword>
<dbReference type="InterPro" id="IPR018485">
    <property type="entry name" value="FGGY_C"/>
</dbReference>
<keyword evidence="5 8" id="KW-0418">Kinase</keyword>
<evidence type="ECO:0000256" key="2">
    <source>
        <dbReference type="ARBA" id="ARBA00022629"/>
    </source>
</evidence>
<feature type="domain" description="Carbohydrate kinase FGGY N-terminal" evidence="11">
    <location>
        <begin position="3"/>
        <end position="247"/>
    </location>
</feature>
<protein>
    <recommendedName>
        <fullName evidence="8 10">Xylulose kinase</fullName>
        <shortName evidence="8 10">Xylulokinase</shortName>
        <ecNumber evidence="8 10">2.7.1.17</ecNumber>
    </recommendedName>
</protein>
<dbReference type="InterPro" id="IPR018484">
    <property type="entry name" value="FGGY_N"/>
</dbReference>
<name>A0A285PUX1_9FIRM</name>
<evidence type="ECO:0000313" key="14">
    <source>
        <dbReference type="Proteomes" id="UP000217549"/>
    </source>
</evidence>
<dbReference type="PANTHER" id="PTHR43095">
    <property type="entry name" value="SUGAR KINASE"/>
    <property type="match status" value="1"/>
</dbReference>
<dbReference type="PROSITE" id="PS00445">
    <property type="entry name" value="FGGY_KINASES_2"/>
    <property type="match status" value="1"/>
</dbReference>
<reference evidence="14" key="1">
    <citation type="submission" date="2017-09" db="EMBL/GenBank/DDBJ databases">
        <authorList>
            <person name="Shetty A S."/>
        </authorList>
    </citation>
    <scope>NUCLEOTIDE SEQUENCE [LARGE SCALE GENOMIC DNA]</scope>
</reference>
<proteinExistence type="inferred from homology"/>
<dbReference type="InterPro" id="IPR006000">
    <property type="entry name" value="Xylulokinase"/>
</dbReference>
<accession>A0A285PUX1</accession>
<gene>
    <name evidence="8 10" type="primary">xylB</name>
    <name evidence="13" type="ORF">EHLA_0862</name>
</gene>
<dbReference type="SUPFAM" id="SSF53067">
    <property type="entry name" value="Actin-like ATPase domain"/>
    <property type="match status" value="2"/>
</dbReference>
<sequence length="505" mass="55907">MTYYLGLDLGTGSLKTVLFDVNGLEIAASAVEYPLYQPHNGWSEQNPEDWYQAALKTVKAVMDQSGIAPEQVMGLGISGQMMGAVMLDKNGEILRRAILWNDGRTSESCEHVRHIVGDDLFMKYSLTPARPGLTAAKIQWVKENQPQIYEKVEHILLPKDYLRYRLTGEYATEVSDASATQILDIPNRKWSDEIMTAMNLNEAMLGKVYESQEITGYVLPEVAKLMGITSKCAVVGGASDNSAGGVGTGVVAPGRAMTTIGTSGTVFAFSEEPVLDINKSVYTFCMPVPGAWHFMGSVNSCGASLKWWRNNFYPDDLEYEQINKDAASSNPSANRLIYLPYLNGEQSPHFNLNCRGSFVGLAAIHTRADMTRAVMEGTTYALRDILTGIRNCGVRPETMRMCGGGSKSPFWRQLMADIYNMPVTLPDMNSENSAALGVAILAAVGTGAYPSVVDACDKIIKMRDEVYKPDEEFAFIYDKVYREFDALYPKLKENWKSILNIDFQY</sequence>
<keyword evidence="7 8" id="KW-0119">Carbohydrate metabolism</keyword>
<comment type="function">
    <text evidence="8">Catalyzes the phosphorylation of D-xylulose to D-xylulose 5-phosphate.</text>
</comment>
<dbReference type="GO" id="GO:0042732">
    <property type="term" value="P:D-xylose metabolic process"/>
    <property type="evidence" value="ECO:0007669"/>
    <property type="project" value="UniProtKB-KW"/>
</dbReference>
<dbReference type="InterPro" id="IPR043129">
    <property type="entry name" value="ATPase_NBD"/>
</dbReference>
<evidence type="ECO:0000256" key="5">
    <source>
        <dbReference type="ARBA" id="ARBA00022777"/>
    </source>
</evidence>
<dbReference type="InterPro" id="IPR018483">
    <property type="entry name" value="Carb_kinase_FGGY_CS"/>
</dbReference>
<dbReference type="PIRSF" id="PIRSF000538">
    <property type="entry name" value="GlpK"/>
    <property type="match status" value="1"/>
</dbReference>
<dbReference type="InterPro" id="IPR000577">
    <property type="entry name" value="Carb_kinase_FGGY"/>
</dbReference>
<feature type="site" description="Important for activity" evidence="8">
    <location>
        <position position="8"/>
    </location>
</feature>
<comment type="similarity">
    <text evidence="1 8 9">Belongs to the FGGY kinase family.</text>
</comment>
<dbReference type="PANTHER" id="PTHR43095:SF5">
    <property type="entry name" value="XYLULOSE KINASE"/>
    <property type="match status" value="1"/>
</dbReference>
<dbReference type="InterPro" id="IPR050406">
    <property type="entry name" value="FGGY_Carb_Kinase"/>
</dbReference>
<evidence type="ECO:0000259" key="12">
    <source>
        <dbReference type="Pfam" id="PF02782"/>
    </source>
</evidence>
<dbReference type="PROSITE" id="PS00933">
    <property type="entry name" value="FGGY_KINASES_1"/>
    <property type="match status" value="1"/>
</dbReference>
<keyword evidence="3 8" id="KW-0808">Transferase</keyword>
<feature type="active site" description="Proton acceptor" evidence="8">
    <location>
        <position position="240"/>
    </location>
</feature>
<dbReference type="AlphaFoldDB" id="A0A285PUX1"/>
<comment type="caution">
    <text evidence="8">Lacks conserved residue(s) required for the propagation of feature annotation.</text>
</comment>
<organism evidence="13 14">
    <name type="scientific">Anaerobutyricum hallii</name>
    <dbReference type="NCBI Taxonomy" id="39488"/>
    <lineage>
        <taxon>Bacteria</taxon>
        <taxon>Bacillati</taxon>
        <taxon>Bacillota</taxon>
        <taxon>Clostridia</taxon>
        <taxon>Lachnospirales</taxon>
        <taxon>Lachnospiraceae</taxon>
        <taxon>Anaerobutyricum</taxon>
    </lineage>
</organism>
<dbReference type="GO" id="GO:0005998">
    <property type="term" value="P:xylulose catabolic process"/>
    <property type="evidence" value="ECO:0007669"/>
    <property type="project" value="UniProtKB-UniRule"/>
</dbReference>
<dbReference type="GO" id="GO:0005524">
    <property type="term" value="F:ATP binding"/>
    <property type="evidence" value="ECO:0007669"/>
    <property type="project" value="UniProtKB-UniRule"/>
</dbReference>
<evidence type="ECO:0000259" key="11">
    <source>
        <dbReference type="Pfam" id="PF00370"/>
    </source>
</evidence>